<dbReference type="PROSITE" id="PS51903">
    <property type="entry name" value="CLP_R"/>
    <property type="match status" value="1"/>
</dbReference>
<proteinExistence type="predicted"/>
<protein>
    <submittedName>
        <fullName evidence="3">Clp amino terminal domain-containing protein, pathogenicity island component</fullName>
    </submittedName>
</protein>
<accession>A0A1M7RPL4</accession>
<dbReference type="SUPFAM" id="SSF81923">
    <property type="entry name" value="Double Clp-N motif"/>
    <property type="match status" value="1"/>
</dbReference>
<reference evidence="3 4" key="1">
    <citation type="submission" date="2016-11" db="EMBL/GenBank/DDBJ databases">
        <authorList>
            <person name="Jaros S."/>
            <person name="Januszkiewicz K."/>
            <person name="Wedrychowicz H."/>
        </authorList>
    </citation>
    <scope>NUCLEOTIDE SEQUENCE [LARGE SCALE GENOMIC DNA]</scope>
    <source>
        <strain evidence="3 4">DSM 46144</strain>
    </source>
</reference>
<dbReference type="EMBL" id="FRCS01000035">
    <property type="protein sequence ID" value="SHN48169.1"/>
    <property type="molecule type" value="Genomic_DNA"/>
</dbReference>
<feature type="domain" description="Clp R" evidence="2">
    <location>
        <begin position="1"/>
        <end position="74"/>
    </location>
</feature>
<dbReference type="RefSeq" id="WP_073266707.1">
    <property type="nucleotide sequence ID" value="NZ_FRCS01000035.1"/>
</dbReference>
<evidence type="ECO:0000313" key="3">
    <source>
        <dbReference type="EMBL" id="SHN48169.1"/>
    </source>
</evidence>
<evidence type="ECO:0000256" key="1">
    <source>
        <dbReference type="PROSITE-ProRule" id="PRU01251"/>
    </source>
</evidence>
<dbReference type="STRING" id="134849.SAMN05443668_13520"/>
<evidence type="ECO:0000259" key="2">
    <source>
        <dbReference type="PROSITE" id="PS51903"/>
    </source>
</evidence>
<dbReference type="Gene3D" id="1.10.1780.10">
    <property type="entry name" value="Clp, N-terminal domain"/>
    <property type="match status" value="2"/>
</dbReference>
<dbReference type="InterPro" id="IPR004176">
    <property type="entry name" value="Clp_R_N"/>
</dbReference>
<dbReference type="Pfam" id="PF02861">
    <property type="entry name" value="Clp_N"/>
    <property type="match status" value="1"/>
</dbReference>
<name>A0A1M7RPL4_9ACTN</name>
<evidence type="ECO:0000313" key="4">
    <source>
        <dbReference type="Proteomes" id="UP000184440"/>
    </source>
</evidence>
<dbReference type="Proteomes" id="UP000184440">
    <property type="component" value="Unassembled WGS sequence"/>
</dbReference>
<organism evidence="3 4">
    <name type="scientific">Cryptosporangium aurantiacum</name>
    <dbReference type="NCBI Taxonomy" id="134849"/>
    <lineage>
        <taxon>Bacteria</taxon>
        <taxon>Bacillati</taxon>
        <taxon>Actinomycetota</taxon>
        <taxon>Actinomycetes</taxon>
        <taxon>Cryptosporangiales</taxon>
        <taxon>Cryptosporangiaceae</taxon>
        <taxon>Cryptosporangium</taxon>
    </lineage>
</organism>
<keyword evidence="1" id="KW-0677">Repeat</keyword>
<sequence>MIRRRQRRPPTTSIGRPVGPILTAAREEAAWAGHGYVGVEHLLIALARTDSGLLAEHAVTPASARLAVRQVVAAGDGDGPRWDAEALLGTLGIDLAQIRRQVEESFGPDAVHQLYSGPVGWNLRPRGPLCDPPMTPQLKRALHRALGRCWDASPSRLSDRLLLGALDADSAGLTSVLTRLGVEPGRLRAAVRLD</sequence>
<dbReference type="OrthoDB" id="3628183at2"/>
<keyword evidence="4" id="KW-1185">Reference proteome</keyword>
<dbReference type="AlphaFoldDB" id="A0A1M7RPL4"/>
<gene>
    <name evidence="3" type="ORF">SAMN05443668_13520</name>
</gene>
<dbReference type="InterPro" id="IPR036628">
    <property type="entry name" value="Clp_N_dom_sf"/>
</dbReference>